<evidence type="ECO:0000256" key="5">
    <source>
        <dbReference type="ARBA" id="ARBA00022692"/>
    </source>
</evidence>
<feature type="transmembrane region" description="Helical" evidence="9">
    <location>
        <begin position="78"/>
        <end position="103"/>
    </location>
</feature>
<sequence>MSTKDIVYIALFAAITAAMGLFPAFTLPIIAVPITAQSMGPMLAGAIAGAKRGALAMVLFDLLVMVGLPLLAGGRGGLGIFMGPSGGFILAWPIAALVIGYLYEKNIRSLSVAKEALFITLGGIVIIYSSGIPWIAAFAKITLSQAAIGAMGFIPGDIVKVILAVLIVRPVRKAYPTLTARK</sequence>
<evidence type="ECO:0000256" key="1">
    <source>
        <dbReference type="ARBA" id="ARBA00004651"/>
    </source>
</evidence>
<evidence type="ECO:0000256" key="6">
    <source>
        <dbReference type="ARBA" id="ARBA00022989"/>
    </source>
</evidence>
<evidence type="ECO:0000256" key="9">
    <source>
        <dbReference type="SAM" id="Phobius"/>
    </source>
</evidence>
<name>A0ABY7HTA7_9GAMM</name>
<keyword evidence="7 8" id="KW-0472">Membrane</keyword>
<keyword evidence="4 8" id="KW-1003">Cell membrane</keyword>
<feature type="transmembrane region" description="Helical" evidence="9">
    <location>
        <begin position="148"/>
        <end position="168"/>
    </location>
</feature>
<keyword evidence="5 9" id="KW-0812">Transmembrane</keyword>
<dbReference type="Pfam" id="PF02632">
    <property type="entry name" value="BioY"/>
    <property type="match status" value="1"/>
</dbReference>
<keyword evidence="3 8" id="KW-0813">Transport</keyword>
<evidence type="ECO:0000313" key="11">
    <source>
        <dbReference type="Proteomes" id="UP001164712"/>
    </source>
</evidence>
<dbReference type="InterPro" id="IPR003784">
    <property type="entry name" value="BioY"/>
</dbReference>
<comment type="subcellular location">
    <subcellularLocation>
        <location evidence="1 8">Cell membrane</location>
        <topology evidence="1 8">Multi-pass membrane protein</topology>
    </subcellularLocation>
</comment>
<comment type="similarity">
    <text evidence="2 8">Belongs to the BioY family.</text>
</comment>
<feature type="transmembrane region" description="Helical" evidence="9">
    <location>
        <begin position="53"/>
        <end position="72"/>
    </location>
</feature>
<evidence type="ECO:0000256" key="8">
    <source>
        <dbReference type="PIRNR" id="PIRNR016661"/>
    </source>
</evidence>
<protein>
    <recommendedName>
        <fullName evidence="8">Biotin transporter</fullName>
    </recommendedName>
</protein>
<proteinExistence type="inferred from homology"/>
<dbReference type="EMBL" id="CP114058">
    <property type="protein sequence ID" value="WAT02645.1"/>
    <property type="molecule type" value="Genomic_DNA"/>
</dbReference>
<accession>A0ABY7HTA7</accession>
<evidence type="ECO:0000256" key="7">
    <source>
        <dbReference type="ARBA" id="ARBA00023136"/>
    </source>
</evidence>
<keyword evidence="11" id="KW-1185">Reference proteome</keyword>
<dbReference type="PANTHER" id="PTHR34295:SF4">
    <property type="entry name" value="BIOTIN TRANSPORTER BIOY-RELATED"/>
    <property type="match status" value="1"/>
</dbReference>
<dbReference type="PANTHER" id="PTHR34295">
    <property type="entry name" value="BIOTIN TRANSPORTER BIOY"/>
    <property type="match status" value="1"/>
</dbReference>
<dbReference type="Gene3D" id="1.10.1760.20">
    <property type="match status" value="1"/>
</dbReference>
<evidence type="ECO:0000256" key="2">
    <source>
        <dbReference type="ARBA" id="ARBA00010692"/>
    </source>
</evidence>
<reference evidence="10" key="1">
    <citation type="submission" date="2022-12" db="EMBL/GenBank/DDBJ databases">
        <title>Complete genome sequence of an Australian strain of Rouxiella badensis DAR84756 and resolution of the R. badensis DSM100043 and R. chamberiensis DSM28324 genomes.</title>
        <authorList>
            <person name="Paul S."/>
            <person name="Anderson P.J."/>
            <person name="Maynard G."/>
            <person name="Dyall-Smith M."/>
            <person name="Kudinha T."/>
        </authorList>
    </citation>
    <scope>NUCLEOTIDE SEQUENCE</scope>
    <source>
        <strain evidence="10">DSM 28324</strain>
    </source>
</reference>
<keyword evidence="6 9" id="KW-1133">Transmembrane helix</keyword>
<evidence type="ECO:0000313" key="10">
    <source>
        <dbReference type="EMBL" id="WAT02645.1"/>
    </source>
</evidence>
<feature type="transmembrane region" description="Helical" evidence="9">
    <location>
        <begin position="115"/>
        <end position="136"/>
    </location>
</feature>
<evidence type="ECO:0000256" key="3">
    <source>
        <dbReference type="ARBA" id="ARBA00022448"/>
    </source>
</evidence>
<feature type="transmembrane region" description="Helical" evidence="9">
    <location>
        <begin position="6"/>
        <end position="32"/>
    </location>
</feature>
<dbReference type="Proteomes" id="UP001164712">
    <property type="component" value="Chromosome"/>
</dbReference>
<dbReference type="PIRSF" id="PIRSF016661">
    <property type="entry name" value="BioY"/>
    <property type="match status" value="1"/>
</dbReference>
<dbReference type="RefSeq" id="WP_045046740.1">
    <property type="nucleotide sequence ID" value="NZ_CP114058.1"/>
</dbReference>
<evidence type="ECO:0000256" key="4">
    <source>
        <dbReference type="ARBA" id="ARBA00022475"/>
    </source>
</evidence>
<gene>
    <name evidence="10" type="ORF">O1V66_08925</name>
</gene>
<organism evidence="10 11">
    <name type="scientific">Rouxiella chamberiensis</name>
    <dbReference type="NCBI Taxonomy" id="1513468"/>
    <lineage>
        <taxon>Bacteria</taxon>
        <taxon>Pseudomonadati</taxon>
        <taxon>Pseudomonadota</taxon>
        <taxon>Gammaproteobacteria</taxon>
        <taxon>Enterobacterales</taxon>
        <taxon>Yersiniaceae</taxon>
        <taxon>Rouxiella</taxon>
    </lineage>
</organism>